<dbReference type="Pfam" id="PF11706">
    <property type="entry name" value="zf-CGNR"/>
    <property type="match status" value="1"/>
</dbReference>
<dbReference type="PANTHER" id="PTHR35525">
    <property type="entry name" value="BLL6575 PROTEIN"/>
    <property type="match status" value="1"/>
</dbReference>
<organism evidence="2 3">
    <name type="scientific">Mycolicibacterium cosmeticum</name>
    <dbReference type="NCBI Taxonomy" id="258533"/>
    <lineage>
        <taxon>Bacteria</taxon>
        <taxon>Bacillati</taxon>
        <taxon>Actinomycetota</taxon>
        <taxon>Actinomycetes</taxon>
        <taxon>Mycobacteriales</taxon>
        <taxon>Mycobacteriaceae</taxon>
        <taxon>Mycolicibacterium</taxon>
    </lineage>
</organism>
<evidence type="ECO:0000313" key="3">
    <source>
        <dbReference type="Proteomes" id="UP000028870"/>
    </source>
</evidence>
<dbReference type="AlphaFoldDB" id="W9AHX9"/>
<proteinExistence type="predicted"/>
<dbReference type="Pfam" id="PF07336">
    <property type="entry name" value="ABATE"/>
    <property type="match status" value="1"/>
</dbReference>
<feature type="domain" description="Zinc finger CGNR" evidence="1">
    <location>
        <begin position="144"/>
        <end position="186"/>
    </location>
</feature>
<dbReference type="Gene3D" id="1.10.3300.10">
    <property type="entry name" value="Jann2411-like domain"/>
    <property type="match status" value="1"/>
</dbReference>
<dbReference type="InterPro" id="IPR023286">
    <property type="entry name" value="ABATE_dom_sf"/>
</dbReference>
<dbReference type="RefSeq" id="WP_036395656.1">
    <property type="nucleotide sequence ID" value="NZ_CCBB010000001.1"/>
</dbReference>
<dbReference type="eggNOG" id="COG5516">
    <property type="taxonomic scope" value="Bacteria"/>
</dbReference>
<dbReference type="InterPro" id="IPR010852">
    <property type="entry name" value="ABATE"/>
</dbReference>
<dbReference type="EMBL" id="CCBB010000001">
    <property type="protein sequence ID" value="CDO05339.1"/>
    <property type="molecule type" value="Genomic_DNA"/>
</dbReference>
<evidence type="ECO:0000259" key="1">
    <source>
        <dbReference type="Pfam" id="PF11706"/>
    </source>
</evidence>
<reference evidence="2" key="2">
    <citation type="submission" date="2014-03" db="EMBL/GenBank/DDBJ databases">
        <authorList>
            <person name="Urmite Genomes"/>
        </authorList>
    </citation>
    <scope>NUCLEOTIDE SEQUENCE</scope>
    <source>
        <strain evidence="2">DSM 44829</strain>
    </source>
</reference>
<dbReference type="Proteomes" id="UP000028870">
    <property type="component" value="Unassembled WGS sequence"/>
</dbReference>
<dbReference type="OrthoDB" id="123307at2"/>
<name>W9AHX9_MYCCO</name>
<gene>
    <name evidence="2" type="ORF">BN977_00106</name>
</gene>
<dbReference type="SUPFAM" id="SSF160904">
    <property type="entry name" value="Jann2411-like"/>
    <property type="match status" value="1"/>
</dbReference>
<protein>
    <recommendedName>
        <fullName evidence="1">Zinc finger CGNR domain-containing protein</fullName>
    </recommendedName>
</protein>
<sequence>MPDYGDDEAKPAPEPLRRVQAFINTLDRESARDRLADAAGNAQWLARHGLLPAGAVLTDADLDTLVAVREGLRALVIHNSGGPAPDARALEPLHRLTASAPARVEVGGAGDVRVAPVGSSVSDRLLGLLLAVKDAQCDGSWAHLKACANEDCRWVFYDRSRNHGGTWCDMATCGNKLKNRDFRARRRS</sequence>
<comment type="caution">
    <text evidence="2">The sequence shown here is derived from an EMBL/GenBank/DDBJ whole genome shotgun (WGS) entry which is preliminary data.</text>
</comment>
<keyword evidence="3" id="KW-1185">Reference proteome</keyword>
<dbReference type="InterPro" id="IPR021005">
    <property type="entry name" value="Znf_CGNR"/>
</dbReference>
<reference evidence="2" key="1">
    <citation type="submission" date="2014-03" db="EMBL/GenBank/DDBJ databases">
        <title>Draft Genome Sequence of Mycobacterium cosmeticum DSM 44829.</title>
        <authorList>
            <person name="Croce O."/>
            <person name="Robert C."/>
            <person name="Raoult D."/>
            <person name="Drancourt M."/>
        </authorList>
    </citation>
    <scope>NUCLEOTIDE SEQUENCE [LARGE SCALE GENOMIC DNA]</scope>
    <source>
        <strain evidence="2">DSM 44829</strain>
    </source>
</reference>
<accession>W9AHX9</accession>
<dbReference type="PANTHER" id="PTHR35525:SF3">
    <property type="entry name" value="BLL6575 PROTEIN"/>
    <property type="match status" value="1"/>
</dbReference>
<evidence type="ECO:0000313" key="2">
    <source>
        <dbReference type="EMBL" id="CDO05339.1"/>
    </source>
</evidence>
<dbReference type="STRING" id="258533.BN977_00106"/>